<dbReference type="RefSeq" id="WP_262584591.1">
    <property type="nucleotide sequence ID" value="NZ_JAJEQF010000016.1"/>
</dbReference>
<keyword evidence="1" id="KW-0812">Transmembrane</keyword>
<dbReference type="EMBL" id="JAJEQF010000016">
    <property type="protein sequence ID" value="MCC2167575.1"/>
    <property type="molecule type" value="Genomic_DNA"/>
</dbReference>
<protein>
    <submittedName>
        <fullName evidence="3">Cell wall hydrolase</fullName>
    </submittedName>
</protein>
<dbReference type="AlphaFoldDB" id="A0AAE3AVF5"/>
<organism evidence="3 4">
    <name type="scientific">Gallintestinimicrobium propionicum</name>
    <dbReference type="NCBI Taxonomy" id="2981770"/>
    <lineage>
        <taxon>Bacteria</taxon>
        <taxon>Bacillati</taxon>
        <taxon>Bacillota</taxon>
        <taxon>Clostridia</taxon>
        <taxon>Lachnospirales</taxon>
        <taxon>Lachnospiraceae</taxon>
        <taxon>Gallintestinimicrobium</taxon>
    </lineage>
</organism>
<proteinExistence type="predicted"/>
<keyword evidence="1" id="KW-0472">Membrane</keyword>
<dbReference type="GO" id="GO:0016787">
    <property type="term" value="F:hydrolase activity"/>
    <property type="evidence" value="ECO:0007669"/>
    <property type="project" value="UniProtKB-KW"/>
</dbReference>
<dbReference type="Gene3D" id="1.10.10.2520">
    <property type="entry name" value="Cell wall hydrolase SleB, domain 1"/>
    <property type="match status" value="1"/>
</dbReference>
<evidence type="ECO:0000259" key="2">
    <source>
        <dbReference type="Pfam" id="PF07486"/>
    </source>
</evidence>
<evidence type="ECO:0000313" key="4">
    <source>
        <dbReference type="Proteomes" id="UP001199355"/>
    </source>
</evidence>
<gene>
    <name evidence="3" type="ORF">LKD45_07685</name>
</gene>
<keyword evidence="1" id="KW-1133">Transmembrane helix</keyword>
<accession>A0AAE3AVF5</accession>
<dbReference type="InterPro" id="IPR042047">
    <property type="entry name" value="SleB_dom1"/>
</dbReference>
<dbReference type="Proteomes" id="UP001199355">
    <property type="component" value="Unassembled WGS sequence"/>
</dbReference>
<evidence type="ECO:0000313" key="3">
    <source>
        <dbReference type="EMBL" id="MCC2167575.1"/>
    </source>
</evidence>
<keyword evidence="3" id="KW-0378">Hydrolase</keyword>
<reference evidence="3 4" key="1">
    <citation type="submission" date="2021-10" db="EMBL/GenBank/DDBJ databases">
        <title>Anaerobic single-cell dispensing facilitates the cultivation of human gut bacteria.</title>
        <authorList>
            <person name="Afrizal A."/>
        </authorList>
    </citation>
    <scope>NUCLEOTIDE SEQUENCE [LARGE SCALE GENOMIC DNA]</scope>
    <source>
        <strain evidence="3 4">CLA-AA-H244</strain>
    </source>
</reference>
<feature type="domain" description="Cell wall hydrolase SleB" evidence="2">
    <location>
        <begin position="115"/>
        <end position="221"/>
    </location>
</feature>
<feature type="transmembrane region" description="Helical" evidence="1">
    <location>
        <begin position="6"/>
        <end position="27"/>
    </location>
</feature>
<name>A0AAE3AVF5_9FIRM</name>
<comment type="caution">
    <text evidence="3">The sequence shown here is derived from an EMBL/GenBank/DDBJ whole genome shotgun (WGS) entry which is preliminary data.</text>
</comment>
<sequence length="222" mass="24703">MEKNSTLKYGIWLTGASMMFVSAWFCVRLTGTVGEMGRYLDSMDSVVCMEELLDYEKEENGRTMEENDLAEPTLQVRMLEREDSAAAVSDSTQLSISSADYQVLLKIVEAEAGSEDLNGRILVANVVLNRVKSELFPDCVTDVVYQHSNGVYQFSPVKNGTIDTVSISEETKQAVELALDGTDLSKGALYFAARNAANEKNMRWFDTHLVRLFAHGGHEFFG</sequence>
<keyword evidence="4" id="KW-1185">Reference proteome</keyword>
<dbReference type="InterPro" id="IPR011105">
    <property type="entry name" value="Cell_wall_hydrolase_SleB"/>
</dbReference>
<evidence type="ECO:0000256" key="1">
    <source>
        <dbReference type="SAM" id="Phobius"/>
    </source>
</evidence>
<dbReference type="Pfam" id="PF07486">
    <property type="entry name" value="Hydrolase_2"/>
    <property type="match status" value="1"/>
</dbReference>